<dbReference type="STRING" id="211460.YH63_11335"/>
<evidence type="ECO:0008006" key="3">
    <source>
        <dbReference type="Google" id="ProtNLM"/>
    </source>
</evidence>
<dbReference type="RefSeq" id="WP_046828122.1">
    <property type="nucleotide sequence ID" value="NZ_LBIA02000001.1"/>
</dbReference>
<comment type="caution">
    <text evidence="1">The sequence shown here is derived from an EMBL/GenBank/DDBJ whole genome shotgun (WGS) entry which is preliminary data.</text>
</comment>
<evidence type="ECO:0000313" key="2">
    <source>
        <dbReference type="Proteomes" id="UP000034832"/>
    </source>
</evidence>
<gene>
    <name evidence="1" type="ORF">YH63_007610</name>
</gene>
<proteinExistence type="predicted"/>
<dbReference type="AlphaFoldDB" id="A0A4U6BQK4"/>
<protein>
    <recommendedName>
        <fullName evidence="3">PAS domain-containing protein</fullName>
    </recommendedName>
</protein>
<name>A0A4U6BQK4_9BRAD</name>
<reference evidence="1" key="1">
    <citation type="submission" date="2019-04" db="EMBL/GenBank/DDBJ databases">
        <title>Whole genome sequencing of cave bacteria.</title>
        <authorList>
            <person name="Gan H.M."/>
            <person name="Barton H."/>
            <person name="Savka M.A."/>
        </authorList>
    </citation>
    <scope>NUCLEOTIDE SEQUENCE [LARGE SCALE GENOMIC DNA]</scope>
    <source>
        <strain evidence="1">LC387</strain>
    </source>
</reference>
<accession>A0A4U6BQK4</accession>
<organism evidence="1 2">
    <name type="scientific">Afipia massiliensis</name>
    <dbReference type="NCBI Taxonomy" id="211460"/>
    <lineage>
        <taxon>Bacteria</taxon>
        <taxon>Pseudomonadati</taxon>
        <taxon>Pseudomonadota</taxon>
        <taxon>Alphaproteobacteria</taxon>
        <taxon>Hyphomicrobiales</taxon>
        <taxon>Nitrobacteraceae</taxon>
        <taxon>Afipia</taxon>
    </lineage>
</organism>
<dbReference type="Proteomes" id="UP000034832">
    <property type="component" value="Unassembled WGS sequence"/>
</dbReference>
<dbReference type="OrthoDB" id="8127544at2"/>
<evidence type="ECO:0000313" key="1">
    <source>
        <dbReference type="EMBL" id="TKT71288.1"/>
    </source>
</evidence>
<sequence length="280" mass="31101">MAIEVFNGTSIPRELTTAALEFLWVKWKTLNDTNDLTLQRLTEECSYELRANSIHMIGVGDDFAYVYVGEAIQAAAREKLAGSLLSQLTNPLRDEFRDVYRQVAKRMTPAFIRYTGGRSQSGQLWQRLVLPIKVTDNIVMLVIYSELISYQLEVYDHLFRTAPDAMVIASPITNDAGHTVDGWIVMMNDRARQLLNYDGNIGNIRLTQLPQFAGVDIWGRLYAPKSAAAATPVTVADFDVEIMRFPHVFGLRISPKLAGLDANAATLVPGMSTQAASQSA</sequence>
<keyword evidence="2" id="KW-1185">Reference proteome</keyword>
<dbReference type="EMBL" id="LBIA02000001">
    <property type="protein sequence ID" value="TKT71288.1"/>
    <property type="molecule type" value="Genomic_DNA"/>
</dbReference>